<gene>
    <name evidence="1" type="ORF">POG00_04525</name>
</gene>
<accession>A0AAW6FS87</accession>
<dbReference type="Proteomes" id="UP001220658">
    <property type="component" value="Unassembled WGS sequence"/>
</dbReference>
<evidence type="ECO:0000313" key="2">
    <source>
        <dbReference type="Proteomes" id="UP001220658"/>
    </source>
</evidence>
<organism evidence="1 2">
    <name type="scientific">Faecalitalea cylindroides</name>
    <dbReference type="NCBI Taxonomy" id="39483"/>
    <lineage>
        <taxon>Bacteria</taxon>
        <taxon>Bacillati</taxon>
        <taxon>Bacillota</taxon>
        <taxon>Erysipelotrichia</taxon>
        <taxon>Erysipelotrichales</taxon>
        <taxon>Erysipelotrichaceae</taxon>
        <taxon>Faecalitalea</taxon>
    </lineage>
</organism>
<proteinExistence type="predicted"/>
<dbReference type="RefSeq" id="WP_195191149.1">
    <property type="nucleotide sequence ID" value="NZ_JADMUL010000011.1"/>
</dbReference>
<comment type="caution">
    <text evidence="1">The sequence shown here is derived from an EMBL/GenBank/DDBJ whole genome shotgun (WGS) entry which is preliminary data.</text>
</comment>
<protein>
    <submittedName>
        <fullName evidence="1">Uncharacterized protein</fullName>
    </submittedName>
</protein>
<sequence>MKDFIYHREGERIGVSVPKEITEEDIGLIIGTLLGKTVEKGGLDRKEIVHVFSKVVNAETIHEFTKELNLVDQSMQEEDVLFQRTEGLN</sequence>
<evidence type="ECO:0000313" key="1">
    <source>
        <dbReference type="EMBL" id="MDC0827973.1"/>
    </source>
</evidence>
<dbReference type="AlphaFoldDB" id="A0AAW6FS87"/>
<dbReference type="EMBL" id="JAQNCK010000009">
    <property type="protein sequence ID" value="MDC0827973.1"/>
    <property type="molecule type" value="Genomic_DNA"/>
</dbReference>
<reference evidence="1" key="1">
    <citation type="submission" date="2023-01" db="EMBL/GenBank/DDBJ databases">
        <title>Human gut microbiome strain richness.</title>
        <authorList>
            <person name="Chen-Liaw A."/>
        </authorList>
    </citation>
    <scope>NUCLEOTIDE SEQUENCE</scope>
    <source>
        <strain evidence="1">D55st1_G4_D55t1_190419</strain>
    </source>
</reference>
<name>A0AAW6FS87_9FIRM</name>